<evidence type="ECO:0000313" key="3">
    <source>
        <dbReference type="Proteomes" id="UP000593567"/>
    </source>
</evidence>
<dbReference type="InterPro" id="IPR029055">
    <property type="entry name" value="Ntn_hydrolases_N"/>
</dbReference>
<feature type="transmembrane region" description="Helical" evidence="1">
    <location>
        <begin position="93"/>
        <end position="113"/>
    </location>
</feature>
<keyword evidence="3" id="KW-1185">Reference proteome</keyword>
<keyword evidence="1" id="KW-0812">Transmembrane</keyword>
<dbReference type="PANTHER" id="PTHR11686:SF54">
    <property type="entry name" value="GLUTATHIONE HYDROLASE 7"/>
    <property type="match status" value="1"/>
</dbReference>
<organism evidence="2 3">
    <name type="scientific">Bugula neritina</name>
    <name type="common">Brown bryozoan</name>
    <name type="synonym">Sertularia neritina</name>
    <dbReference type="NCBI Taxonomy" id="10212"/>
    <lineage>
        <taxon>Eukaryota</taxon>
        <taxon>Metazoa</taxon>
        <taxon>Spiralia</taxon>
        <taxon>Lophotrochozoa</taxon>
        <taxon>Bryozoa</taxon>
        <taxon>Gymnolaemata</taxon>
        <taxon>Cheilostomatida</taxon>
        <taxon>Flustrina</taxon>
        <taxon>Buguloidea</taxon>
        <taxon>Bugulidae</taxon>
        <taxon>Bugula</taxon>
    </lineage>
</organism>
<dbReference type="AlphaFoldDB" id="A0A7J7JUY4"/>
<name>A0A7J7JUY4_BUGNE</name>
<protein>
    <submittedName>
        <fullName evidence="2">GGT7</fullName>
    </submittedName>
</protein>
<dbReference type="GO" id="GO:0005886">
    <property type="term" value="C:plasma membrane"/>
    <property type="evidence" value="ECO:0007669"/>
    <property type="project" value="TreeGrafter"/>
</dbReference>
<dbReference type="InterPro" id="IPR000101">
    <property type="entry name" value="GGT_peptidase"/>
</dbReference>
<dbReference type="SUPFAM" id="SSF56235">
    <property type="entry name" value="N-terminal nucleophile aminohydrolases (Ntn hydrolases)"/>
    <property type="match status" value="1"/>
</dbReference>
<evidence type="ECO:0000313" key="2">
    <source>
        <dbReference type="EMBL" id="KAF6030182.1"/>
    </source>
</evidence>
<keyword evidence="1" id="KW-0472">Membrane</keyword>
<dbReference type="GO" id="GO:0036374">
    <property type="term" value="F:glutathione hydrolase activity"/>
    <property type="evidence" value="ECO:0007669"/>
    <property type="project" value="InterPro"/>
</dbReference>
<dbReference type="Pfam" id="PF01019">
    <property type="entry name" value="G_glu_transpept"/>
    <property type="match status" value="1"/>
</dbReference>
<dbReference type="GO" id="GO:0006751">
    <property type="term" value="P:glutathione catabolic process"/>
    <property type="evidence" value="ECO:0007669"/>
    <property type="project" value="InterPro"/>
</dbReference>
<dbReference type="PANTHER" id="PTHR11686">
    <property type="entry name" value="GAMMA GLUTAMYL TRANSPEPTIDASE"/>
    <property type="match status" value="1"/>
</dbReference>
<sequence>MDIDSIICHSVTNDNACAIYWYTVNHPLRFAKRDSSTPIGWKMIKDRIIEEDSLNTENDKSKISSNTSEGLPISPAKVKLDVANENDIKSIRLIIGLGVALSVLSTVALGIAYGTGAKEIKLSGMVNTDCALCADMGADILKVEGSAVDAAITTILCNGLVNMHSSGLGGYV</sequence>
<comment type="caution">
    <text evidence="2">The sequence shown here is derived from an EMBL/GenBank/DDBJ whole genome shotgun (WGS) entry which is preliminary data.</text>
</comment>
<dbReference type="EMBL" id="VXIV02001740">
    <property type="protein sequence ID" value="KAF6030182.1"/>
    <property type="molecule type" value="Genomic_DNA"/>
</dbReference>
<reference evidence="2" key="1">
    <citation type="submission" date="2020-06" db="EMBL/GenBank/DDBJ databases">
        <title>Draft genome of Bugula neritina, a colonial animal packing powerful symbionts and potential medicines.</title>
        <authorList>
            <person name="Rayko M."/>
        </authorList>
    </citation>
    <scope>NUCLEOTIDE SEQUENCE [LARGE SCALE GENOMIC DNA]</scope>
    <source>
        <strain evidence="2">Kwan_BN1</strain>
    </source>
</reference>
<gene>
    <name evidence="2" type="ORF">EB796_011508</name>
</gene>
<evidence type="ECO:0000256" key="1">
    <source>
        <dbReference type="SAM" id="Phobius"/>
    </source>
</evidence>
<keyword evidence="1" id="KW-1133">Transmembrane helix</keyword>
<proteinExistence type="predicted"/>
<accession>A0A7J7JUY4</accession>
<dbReference type="OrthoDB" id="1081007at2759"/>
<dbReference type="Proteomes" id="UP000593567">
    <property type="component" value="Unassembled WGS sequence"/>
</dbReference>